<dbReference type="EMBL" id="MCGO01000023">
    <property type="protein sequence ID" value="ORY43945.1"/>
    <property type="molecule type" value="Genomic_DNA"/>
</dbReference>
<evidence type="ECO:0000256" key="1">
    <source>
        <dbReference type="SAM" id="MobiDB-lite"/>
    </source>
</evidence>
<keyword evidence="3" id="KW-1185">Reference proteome</keyword>
<evidence type="ECO:0000313" key="3">
    <source>
        <dbReference type="Proteomes" id="UP000193642"/>
    </source>
</evidence>
<feature type="compositionally biased region" description="Polar residues" evidence="1">
    <location>
        <begin position="257"/>
        <end position="282"/>
    </location>
</feature>
<dbReference type="OrthoDB" id="2156441at2759"/>
<reference evidence="2 3" key="1">
    <citation type="submission" date="2016-07" db="EMBL/GenBank/DDBJ databases">
        <title>Pervasive Adenine N6-methylation of Active Genes in Fungi.</title>
        <authorList>
            <consortium name="DOE Joint Genome Institute"/>
            <person name="Mondo S.J."/>
            <person name="Dannebaum R.O."/>
            <person name="Kuo R.C."/>
            <person name="Labutti K."/>
            <person name="Haridas S."/>
            <person name="Kuo A."/>
            <person name="Salamov A."/>
            <person name="Ahrendt S.R."/>
            <person name="Lipzen A."/>
            <person name="Sullivan W."/>
            <person name="Andreopoulos W.B."/>
            <person name="Clum A."/>
            <person name="Lindquist E."/>
            <person name="Daum C."/>
            <person name="Ramamoorthy G.K."/>
            <person name="Gryganskyi A."/>
            <person name="Culley D."/>
            <person name="Magnuson J.K."/>
            <person name="James T.Y."/>
            <person name="O'Malley M.A."/>
            <person name="Stajich J.E."/>
            <person name="Spatafora J.W."/>
            <person name="Visel A."/>
            <person name="Grigoriev I.V."/>
        </authorList>
    </citation>
    <scope>NUCLEOTIDE SEQUENCE [LARGE SCALE GENOMIC DNA]</scope>
    <source>
        <strain evidence="2 3">JEL800</strain>
    </source>
</reference>
<evidence type="ECO:0000313" key="2">
    <source>
        <dbReference type="EMBL" id="ORY43945.1"/>
    </source>
</evidence>
<feature type="compositionally biased region" description="Basic and acidic residues" evidence="1">
    <location>
        <begin position="212"/>
        <end position="228"/>
    </location>
</feature>
<feature type="compositionally biased region" description="Basic and acidic residues" evidence="1">
    <location>
        <begin position="366"/>
        <end position="427"/>
    </location>
</feature>
<feature type="compositionally biased region" description="Low complexity" evidence="1">
    <location>
        <begin position="102"/>
        <end position="118"/>
    </location>
</feature>
<dbReference type="Proteomes" id="UP000193642">
    <property type="component" value="Unassembled WGS sequence"/>
</dbReference>
<feature type="compositionally biased region" description="Polar residues" evidence="1">
    <location>
        <begin position="75"/>
        <end position="93"/>
    </location>
</feature>
<proteinExistence type="predicted"/>
<feature type="compositionally biased region" description="Polar residues" evidence="1">
    <location>
        <begin position="191"/>
        <end position="205"/>
    </location>
</feature>
<comment type="caution">
    <text evidence="2">The sequence shown here is derived from an EMBL/GenBank/DDBJ whole genome shotgun (WGS) entry which is preliminary data.</text>
</comment>
<dbReference type="AlphaFoldDB" id="A0A1Y2CC93"/>
<sequence>MVFYDAQGYPKPARSRSSHSVYQEAEASKESLRDDSYGRAPEQKKESSVWDSDWTWDKYWDQLDQKNQKMDDQVDSNQKRSGFASKNTDQESVWATVASALKSSSPDSQHSSKDSSAIKSKKDSGSIFFTQQFDSDSVDGNNKDEDWGWWNKVAGQFADLKSVNGKELNVADSFNSFFGKDVFVSNRDGASATNQKSSESVQDSKPSARASNVHESRRSDGATKEKSVWDSFNVNDFVASPKPSSSSKSARDLPVKSANQQRPIFYEQQRQQQNKPEYNQQRQPERFQVRPVVADSDFVREPGSGRQRYPANPNREESRREYESDGYVRAQRDEWDSGRPAYRSGEYEYGSEPQRRYERGSSPGARPREYQREEYNERRPREKEQPRPRYRDESDEREYEKIRSASKDRARVTEKPKVVAGRGEKKQKSQTNEETSAWDQYWDSTIASYTASGKSGSEGHGRQGLWSAYDSVLQFVGDKLVSGNTRQQNYQQDTQQHVVSTSQRSKKSGWFSANEKSIWDGYGVSAQNVNGGERKSGHEFHGLKDGPVFPEAIKATGWSIWGSTPVKTPIVGGKSNAATQQSWFSKKEESVWDGAKRNGYANGYGGNGGDLYHGLKDGPVFPEIARIGLTVQGFGNGLFWIIAFGLTVRGFYEIFYQLKKQGLLAVTVDKWERLTGLNLSWILILWDVDPTREYLEKQTRRQKVGDVKVEPLGVEDVADASGHPHKGRSLYDDRLLRKTRAEDKLGYYGVPGPQGNQFNPMGWREKGGQQQSVKVTRSRQASAAPATPIGSAISAITQVFHASTPSQVDNIDSYDFRKQQQAKPLFNYTIKPRILYPTRGDPNYPYLSAVPAPIANVLDFTDSVWEAAVDTAAWGVGVVAVRPAKKVLKTVGKAGYEVKEWVDWTGRYSRQSFRRLLGYSKPQKIEVVNGKKYA</sequence>
<feature type="region of interest" description="Disordered" evidence="1">
    <location>
        <begin position="1"/>
        <end position="50"/>
    </location>
</feature>
<feature type="compositionally biased region" description="Basic and acidic residues" evidence="1">
    <location>
        <begin position="314"/>
        <end position="323"/>
    </location>
</feature>
<gene>
    <name evidence="2" type="ORF">BCR33DRAFT_232007</name>
</gene>
<organism evidence="2 3">
    <name type="scientific">Rhizoclosmatium globosum</name>
    <dbReference type="NCBI Taxonomy" id="329046"/>
    <lineage>
        <taxon>Eukaryota</taxon>
        <taxon>Fungi</taxon>
        <taxon>Fungi incertae sedis</taxon>
        <taxon>Chytridiomycota</taxon>
        <taxon>Chytridiomycota incertae sedis</taxon>
        <taxon>Chytridiomycetes</taxon>
        <taxon>Chytridiales</taxon>
        <taxon>Chytriomycetaceae</taxon>
        <taxon>Rhizoclosmatium</taxon>
    </lineage>
</organism>
<feature type="compositionally biased region" description="Low complexity" evidence="1">
    <location>
        <begin position="239"/>
        <end position="248"/>
    </location>
</feature>
<feature type="compositionally biased region" description="Basic and acidic residues" evidence="1">
    <location>
        <begin position="26"/>
        <end position="48"/>
    </location>
</feature>
<name>A0A1Y2CC93_9FUNG</name>
<accession>A0A1Y2CC93</accession>
<feature type="region of interest" description="Disordered" evidence="1">
    <location>
        <begin position="66"/>
        <end position="122"/>
    </location>
</feature>
<protein>
    <submittedName>
        <fullName evidence="2">Uncharacterized protein</fullName>
    </submittedName>
</protein>
<feature type="region of interest" description="Disordered" evidence="1">
    <location>
        <begin position="189"/>
        <end position="437"/>
    </location>
</feature>